<organism evidence="2">
    <name type="scientific">Eutreptiella gymnastica</name>
    <dbReference type="NCBI Taxonomy" id="73025"/>
    <lineage>
        <taxon>Eukaryota</taxon>
        <taxon>Discoba</taxon>
        <taxon>Euglenozoa</taxon>
        <taxon>Euglenida</taxon>
        <taxon>Spirocuta</taxon>
        <taxon>Euglenophyceae</taxon>
        <taxon>Eutreptiales</taxon>
        <taxon>Eutreptiaceae</taxon>
        <taxon>Eutreptiella</taxon>
    </lineage>
</organism>
<reference evidence="2" key="1">
    <citation type="submission" date="2021-01" db="EMBL/GenBank/DDBJ databases">
        <authorList>
            <person name="Corre E."/>
            <person name="Pelletier E."/>
            <person name="Niang G."/>
            <person name="Scheremetjew M."/>
            <person name="Finn R."/>
            <person name="Kale V."/>
            <person name="Holt S."/>
            <person name="Cochrane G."/>
            <person name="Meng A."/>
            <person name="Brown T."/>
            <person name="Cohen L."/>
        </authorList>
    </citation>
    <scope>NUCLEOTIDE SEQUENCE</scope>
    <source>
        <strain evidence="2">NIES-381</strain>
    </source>
</reference>
<dbReference type="AlphaFoldDB" id="A0A7S1J2G2"/>
<feature type="compositionally biased region" description="Low complexity" evidence="1">
    <location>
        <begin position="17"/>
        <end position="27"/>
    </location>
</feature>
<protein>
    <submittedName>
        <fullName evidence="2">Uncharacterized protein</fullName>
    </submittedName>
</protein>
<accession>A0A7S1J2G2</accession>
<gene>
    <name evidence="2" type="ORF">EGYM00392_LOCUS41108</name>
</gene>
<sequence length="204" mass="22383">MSEHHSRSGSLAPEGPTPGSQQGPGSPMAHQCVPEGREGKKGRKKVVDAAAEDAEFDLKSCLEAKSVKVRLDALTVDEREKRGQCRHHHHTNLSRPAHFVCYKDPRMSCILLSCLSAPVHSNLYTYCTIHPFRTPTTVLFLRWEALHSVWAAYMVGTYGHEKERTGGWNGGGCASRVLEVVHCGLYQAGEYQGGVCLGQGTLLE</sequence>
<evidence type="ECO:0000256" key="1">
    <source>
        <dbReference type="SAM" id="MobiDB-lite"/>
    </source>
</evidence>
<proteinExistence type="predicted"/>
<dbReference type="EMBL" id="HBGA01110379">
    <property type="protein sequence ID" value="CAD9029970.1"/>
    <property type="molecule type" value="Transcribed_RNA"/>
</dbReference>
<feature type="region of interest" description="Disordered" evidence="1">
    <location>
        <begin position="1"/>
        <end position="46"/>
    </location>
</feature>
<evidence type="ECO:0000313" key="2">
    <source>
        <dbReference type="EMBL" id="CAD9029970.1"/>
    </source>
</evidence>
<name>A0A7S1J2G2_9EUGL</name>